<sequence>MGISVKDVKKQLDQFSETNQKPKLLVIGYRTYSALMSEDKFADRVVKDNKDQLIRYYKGIEIKVVTEKHYFEVQ</sequence>
<proteinExistence type="predicted"/>
<reference evidence="1 2" key="1">
    <citation type="submission" date="2019-11" db="EMBL/GenBank/DDBJ databases">
        <authorList>
            <person name="An D."/>
        </authorList>
    </citation>
    <scope>NUCLEOTIDE SEQUENCE [LARGE SCALE GENOMIC DNA]</scope>
    <source>
        <strain evidence="1 2">YIM 103518</strain>
    </source>
</reference>
<evidence type="ECO:0000313" key="2">
    <source>
        <dbReference type="Proteomes" id="UP000473854"/>
    </source>
</evidence>
<dbReference type="Proteomes" id="UP000473854">
    <property type="component" value="Unassembled WGS sequence"/>
</dbReference>
<name>A0A6L6GB36_9GAMM</name>
<accession>A0A6L6GB36</accession>
<comment type="caution">
    <text evidence="1">The sequence shown here is derived from an EMBL/GenBank/DDBJ whole genome shotgun (WGS) entry which is preliminary data.</text>
</comment>
<dbReference type="RefSeq" id="WP_171501149.1">
    <property type="nucleotide sequence ID" value="NZ_WLYL01000001.1"/>
</dbReference>
<organism evidence="1 2">
    <name type="scientific">Acinetobacter faecalis</name>
    <dbReference type="NCBI Taxonomy" id="2665161"/>
    <lineage>
        <taxon>Bacteria</taxon>
        <taxon>Pseudomonadati</taxon>
        <taxon>Pseudomonadota</taxon>
        <taxon>Gammaproteobacteria</taxon>
        <taxon>Moraxellales</taxon>
        <taxon>Moraxellaceae</taxon>
        <taxon>Acinetobacter</taxon>
    </lineage>
</organism>
<protein>
    <submittedName>
        <fullName evidence="1">Uncharacterized protein</fullName>
    </submittedName>
</protein>
<dbReference type="AlphaFoldDB" id="A0A6L6GB36"/>
<dbReference type="EMBL" id="WLYL01000001">
    <property type="protein sequence ID" value="MTD09883.1"/>
    <property type="molecule type" value="Genomic_DNA"/>
</dbReference>
<gene>
    <name evidence="1" type="ORF">GIX10_00230</name>
</gene>
<evidence type="ECO:0000313" key="1">
    <source>
        <dbReference type="EMBL" id="MTD09883.1"/>
    </source>
</evidence>